<dbReference type="InterPro" id="IPR002513">
    <property type="entry name" value="Tn3_Tnp_DDE_dom"/>
</dbReference>
<protein>
    <submittedName>
        <fullName evidence="3">Tn3 family transposase</fullName>
    </submittedName>
</protein>
<sequence>MLRKLGACRQQNRLHLALGEIGRIERSLFMLDWIENPRLRMECEAGLSKSETRHSLAKAVFAHSQGRIHDRSQEAQQKRVMALNLVIAAITYWNTLYMDKAASHLKRHGLLPEPELLRHLAPLGWLHINLTGDYNWDAAADVMRT</sequence>
<comment type="caution">
    <text evidence="3">The sequence shown here is derived from an EMBL/GenBank/DDBJ whole genome shotgun (WGS) entry which is preliminary data.</text>
</comment>
<dbReference type="GO" id="GO:0006313">
    <property type="term" value="P:DNA transposition"/>
    <property type="evidence" value="ECO:0007669"/>
    <property type="project" value="InterPro"/>
</dbReference>
<dbReference type="EMBL" id="VXRY01000140">
    <property type="protein sequence ID" value="MXY33175.1"/>
    <property type="molecule type" value="Genomic_DNA"/>
</dbReference>
<feature type="domain" description="Tn3 transposase DDE" evidence="2">
    <location>
        <begin position="1"/>
        <end position="134"/>
    </location>
</feature>
<organism evidence="3">
    <name type="scientific">Boseongicola sp. SB0664_bin_43</name>
    <dbReference type="NCBI Taxonomy" id="2604844"/>
    <lineage>
        <taxon>Bacteria</taxon>
        <taxon>Pseudomonadati</taxon>
        <taxon>Pseudomonadota</taxon>
        <taxon>Alphaproteobacteria</taxon>
        <taxon>Rhodobacterales</taxon>
        <taxon>Paracoccaceae</taxon>
        <taxon>Boseongicola</taxon>
    </lineage>
</organism>
<gene>
    <name evidence="3" type="ORF">F4Y60_03610</name>
</gene>
<dbReference type="Pfam" id="PF01526">
    <property type="entry name" value="DDE_Tnp_Tn3"/>
    <property type="match status" value="1"/>
</dbReference>
<evidence type="ECO:0000256" key="1">
    <source>
        <dbReference type="SAM" id="Phobius"/>
    </source>
</evidence>
<keyword evidence="1" id="KW-0472">Membrane</keyword>
<name>A0A6B0XYA8_9RHOB</name>
<evidence type="ECO:0000259" key="2">
    <source>
        <dbReference type="Pfam" id="PF01526"/>
    </source>
</evidence>
<keyword evidence="1" id="KW-1133">Transmembrane helix</keyword>
<feature type="transmembrane region" description="Helical" evidence="1">
    <location>
        <begin position="80"/>
        <end position="98"/>
    </location>
</feature>
<reference evidence="3" key="1">
    <citation type="submission" date="2019-09" db="EMBL/GenBank/DDBJ databases">
        <title>Characterisation of the sponge microbiome using genome-centric metagenomics.</title>
        <authorList>
            <person name="Engelberts J.P."/>
            <person name="Robbins S.J."/>
            <person name="De Goeij J.M."/>
            <person name="Aranda M."/>
            <person name="Bell S.C."/>
            <person name="Webster N.S."/>
        </authorList>
    </citation>
    <scope>NUCLEOTIDE SEQUENCE</scope>
    <source>
        <strain evidence="3">SB0664_bin_43</strain>
    </source>
</reference>
<accession>A0A6B0XYA8</accession>
<evidence type="ECO:0000313" key="3">
    <source>
        <dbReference type="EMBL" id="MXY33175.1"/>
    </source>
</evidence>
<proteinExistence type="predicted"/>
<feature type="non-terminal residue" evidence="3">
    <location>
        <position position="145"/>
    </location>
</feature>
<dbReference type="AlphaFoldDB" id="A0A6B0XYA8"/>
<dbReference type="GO" id="GO:0004803">
    <property type="term" value="F:transposase activity"/>
    <property type="evidence" value="ECO:0007669"/>
    <property type="project" value="InterPro"/>
</dbReference>
<keyword evidence="1" id="KW-0812">Transmembrane</keyword>